<evidence type="ECO:0000256" key="2">
    <source>
        <dbReference type="PROSITE-ProRule" id="PRU00335"/>
    </source>
</evidence>
<dbReference type="PANTHER" id="PTHR43479">
    <property type="entry name" value="ACREF/ENVCD OPERON REPRESSOR-RELATED"/>
    <property type="match status" value="1"/>
</dbReference>
<sequence length="211" mass="24629">MTKKIELRSEETKRSILAASSKLFTEKGFSAVSIREIAKQAGCSHTTIYIYFKDKEALLHAISMPLLEELKQKFQHILNHLEQPSEAKLYEISIEFIHFCLIHQSMYKILFQTQTTRVDEKEPESNLNKLRNELFELLMQSLQKSLGLKTESEELLEYTRIYYYTLQGIVTTYSFSNEPLNQIMKRLNTTFESAFEVLLLGFKQKLNIGVD</sequence>
<gene>
    <name evidence="4" type="ORF">Q5Y73_19335</name>
</gene>
<dbReference type="RefSeq" id="WP_305993565.1">
    <property type="nucleotide sequence ID" value="NZ_JAVAMP010000013.1"/>
</dbReference>
<proteinExistence type="predicted"/>
<dbReference type="InterPro" id="IPR050624">
    <property type="entry name" value="HTH-type_Tx_Regulator"/>
</dbReference>
<dbReference type="Pfam" id="PF00440">
    <property type="entry name" value="TetR_N"/>
    <property type="match status" value="1"/>
</dbReference>
<dbReference type="PROSITE" id="PS50977">
    <property type="entry name" value="HTH_TETR_2"/>
    <property type="match status" value="1"/>
</dbReference>
<evidence type="ECO:0000313" key="4">
    <source>
        <dbReference type="EMBL" id="MDP5276255.1"/>
    </source>
</evidence>
<keyword evidence="1 2" id="KW-0238">DNA-binding</keyword>
<dbReference type="InterPro" id="IPR001647">
    <property type="entry name" value="HTH_TetR"/>
</dbReference>
<evidence type="ECO:0000259" key="3">
    <source>
        <dbReference type="PROSITE" id="PS50977"/>
    </source>
</evidence>
<name>A0ABT9J5H8_9BACL</name>
<dbReference type="PRINTS" id="PR00455">
    <property type="entry name" value="HTHTETR"/>
</dbReference>
<protein>
    <submittedName>
        <fullName evidence="4">TetR/AcrR family transcriptional regulator</fullName>
    </submittedName>
</protein>
<dbReference type="InterPro" id="IPR009057">
    <property type="entry name" value="Homeodomain-like_sf"/>
</dbReference>
<dbReference type="PANTHER" id="PTHR43479:SF11">
    <property type="entry name" value="ACREF_ENVCD OPERON REPRESSOR-RELATED"/>
    <property type="match status" value="1"/>
</dbReference>
<dbReference type="Gene3D" id="1.10.357.10">
    <property type="entry name" value="Tetracycline Repressor, domain 2"/>
    <property type="match status" value="1"/>
</dbReference>
<dbReference type="Proteomes" id="UP001231941">
    <property type="component" value="Unassembled WGS sequence"/>
</dbReference>
<feature type="domain" description="HTH tetR-type" evidence="3">
    <location>
        <begin position="10"/>
        <end position="70"/>
    </location>
</feature>
<dbReference type="EMBL" id="JAVAMP010000013">
    <property type="protein sequence ID" value="MDP5276255.1"/>
    <property type="molecule type" value="Genomic_DNA"/>
</dbReference>
<feature type="DNA-binding region" description="H-T-H motif" evidence="2">
    <location>
        <begin position="33"/>
        <end position="52"/>
    </location>
</feature>
<reference evidence="4 5" key="1">
    <citation type="submission" date="2023-08" db="EMBL/GenBank/DDBJ databases">
        <authorList>
            <person name="Park J.-S."/>
        </authorList>
    </citation>
    <scope>NUCLEOTIDE SEQUENCE [LARGE SCALE GENOMIC DNA]</scope>
    <source>
        <strain evidence="4 5">2205SS18-9</strain>
    </source>
</reference>
<dbReference type="SUPFAM" id="SSF46689">
    <property type="entry name" value="Homeodomain-like"/>
    <property type="match status" value="1"/>
</dbReference>
<evidence type="ECO:0000313" key="5">
    <source>
        <dbReference type="Proteomes" id="UP001231941"/>
    </source>
</evidence>
<organism evidence="4 5">
    <name type="scientific">Chengkuizengella axinellae</name>
    <dbReference type="NCBI Taxonomy" id="3064388"/>
    <lineage>
        <taxon>Bacteria</taxon>
        <taxon>Bacillati</taxon>
        <taxon>Bacillota</taxon>
        <taxon>Bacilli</taxon>
        <taxon>Bacillales</taxon>
        <taxon>Paenibacillaceae</taxon>
        <taxon>Chengkuizengella</taxon>
    </lineage>
</organism>
<keyword evidence="5" id="KW-1185">Reference proteome</keyword>
<evidence type="ECO:0000256" key="1">
    <source>
        <dbReference type="ARBA" id="ARBA00023125"/>
    </source>
</evidence>
<comment type="caution">
    <text evidence="4">The sequence shown here is derived from an EMBL/GenBank/DDBJ whole genome shotgun (WGS) entry which is preliminary data.</text>
</comment>
<accession>A0ABT9J5H8</accession>